<feature type="binding site" evidence="16">
    <location>
        <position position="180"/>
    </location>
    <ligand>
        <name>S-adenosyl-L-methionine</name>
        <dbReference type="ChEBI" id="CHEBI:59789"/>
    </ligand>
</feature>
<dbReference type="InterPro" id="IPR001737">
    <property type="entry name" value="KsgA/Erm"/>
</dbReference>
<comment type="similarity">
    <text evidence="3">Belongs to the SRP14 family.</text>
</comment>
<dbReference type="Gene3D" id="1.10.8.100">
    <property type="entry name" value="Ribosomal RNA adenine dimethylase-like, domain 2"/>
    <property type="match status" value="1"/>
</dbReference>
<evidence type="ECO:0000256" key="17">
    <source>
        <dbReference type="RuleBase" id="RU362106"/>
    </source>
</evidence>
<feature type="binding site" evidence="16">
    <location>
        <position position="275"/>
    </location>
    <ligand>
        <name>S-adenosyl-L-methionine</name>
        <dbReference type="ChEBI" id="CHEBI:59789"/>
    </ligand>
</feature>
<dbReference type="PROSITE" id="PS01131">
    <property type="entry name" value="RRNA_A_DIMETH"/>
    <property type="match status" value="1"/>
</dbReference>
<evidence type="ECO:0000256" key="1">
    <source>
        <dbReference type="ARBA" id="ARBA00004173"/>
    </source>
</evidence>
<evidence type="ECO:0000256" key="4">
    <source>
        <dbReference type="ARBA" id="ARBA00022490"/>
    </source>
</evidence>
<evidence type="ECO:0000256" key="5">
    <source>
        <dbReference type="ARBA" id="ARBA00022552"/>
    </source>
</evidence>
<dbReference type="PANTHER" id="PTHR11727:SF17">
    <property type="entry name" value="DIMETHYLADENOSINE TRANSFERASE 1, MITOCHONDRIAL"/>
    <property type="match status" value="1"/>
</dbReference>
<dbReference type="Gene3D" id="3.40.50.150">
    <property type="entry name" value="Vaccinia Virus protein VP39"/>
    <property type="match status" value="1"/>
</dbReference>
<dbReference type="AlphaFoldDB" id="A0ABD2QAL8"/>
<dbReference type="GO" id="GO:0003723">
    <property type="term" value="F:RNA binding"/>
    <property type="evidence" value="ECO:0007669"/>
    <property type="project" value="UniProtKB-UniRule"/>
</dbReference>
<evidence type="ECO:0000256" key="15">
    <source>
        <dbReference type="ARBA" id="ARBA00023274"/>
    </source>
</evidence>
<proteinExistence type="inferred from homology"/>
<evidence type="ECO:0000256" key="3">
    <source>
        <dbReference type="ARBA" id="ARBA00010349"/>
    </source>
</evidence>
<keyword evidence="13" id="KW-0733">Signal recognition particle</keyword>
<feature type="binding site" evidence="16">
    <location>
        <position position="153"/>
    </location>
    <ligand>
        <name>S-adenosyl-L-methionine</name>
        <dbReference type="ChEBI" id="CHEBI:59789"/>
    </ligand>
</feature>
<dbReference type="GO" id="GO:0005786">
    <property type="term" value="C:signal recognition particle, endoplasmic reticulum targeting"/>
    <property type="evidence" value="ECO:0007669"/>
    <property type="project" value="UniProtKB-KW"/>
</dbReference>
<keyword evidence="11" id="KW-0805">Transcription regulation</keyword>
<dbReference type="PANTHER" id="PTHR11727">
    <property type="entry name" value="DIMETHYLADENOSINE TRANSFERASE"/>
    <property type="match status" value="1"/>
</dbReference>
<keyword evidence="7 16" id="KW-0808">Transferase</keyword>
<evidence type="ECO:0000313" key="19">
    <source>
        <dbReference type="EMBL" id="KAL3315291.1"/>
    </source>
</evidence>
<keyword evidence="12" id="KW-0496">Mitochondrion</keyword>
<evidence type="ECO:0000256" key="16">
    <source>
        <dbReference type="PROSITE-ProRule" id="PRU01026"/>
    </source>
</evidence>
<dbReference type="EC" id="2.1.1.-" evidence="17"/>
<dbReference type="InterPro" id="IPR029063">
    <property type="entry name" value="SAM-dependent_MTases_sf"/>
</dbReference>
<dbReference type="InterPro" id="IPR003210">
    <property type="entry name" value="Signal_recog_particle_SRP14"/>
</dbReference>
<protein>
    <recommendedName>
        <fullName evidence="17">rRNA adenine N(6)-methyltransferase</fullName>
        <ecNumber evidence="17">2.1.1.-</ecNumber>
    </recommendedName>
</protein>
<keyword evidence="6 16" id="KW-0489">Methyltransferase</keyword>
<keyword evidence="9 16" id="KW-0694">RNA-binding</keyword>
<dbReference type="Pfam" id="PF00398">
    <property type="entry name" value="RrnaAD"/>
    <property type="match status" value="1"/>
</dbReference>
<evidence type="ECO:0000256" key="6">
    <source>
        <dbReference type="ARBA" id="ARBA00022603"/>
    </source>
</evidence>
<dbReference type="EMBL" id="JBJKFK010000783">
    <property type="protein sequence ID" value="KAL3315291.1"/>
    <property type="molecule type" value="Genomic_DNA"/>
</dbReference>
<evidence type="ECO:0000256" key="10">
    <source>
        <dbReference type="ARBA" id="ARBA00022946"/>
    </source>
</evidence>
<dbReference type="GO" id="GO:0005739">
    <property type="term" value="C:mitochondrion"/>
    <property type="evidence" value="ECO:0007669"/>
    <property type="project" value="UniProtKB-SubCell"/>
</dbReference>
<keyword evidence="8 16" id="KW-0949">S-adenosyl-L-methionine</keyword>
<evidence type="ECO:0000256" key="2">
    <source>
        <dbReference type="ARBA" id="ARBA00004496"/>
    </source>
</evidence>
<dbReference type="FunFam" id="3.30.720.10:FF:000003">
    <property type="entry name" value="Signal recognition particle 14"/>
    <property type="match status" value="1"/>
</dbReference>
<accession>A0ABD2QAL8</accession>
<evidence type="ECO:0000256" key="9">
    <source>
        <dbReference type="ARBA" id="ARBA00022884"/>
    </source>
</evidence>
<evidence type="ECO:0000313" key="20">
    <source>
        <dbReference type="Proteomes" id="UP001626550"/>
    </source>
</evidence>
<dbReference type="FunFam" id="3.40.50.150:FF:000109">
    <property type="entry name" value="rRNA adenine N(6)-methyltransferase"/>
    <property type="match status" value="1"/>
</dbReference>
<dbReference type="Proteomes" id="UP001626550">
    <property type="component" value="Unassembled WGS sequence"/>
</dbReference>
<organism evidence="19 20">
    <name type="scientific">Cichlidogyrus casuarinus</name>
    <dbReference type="NCBI Taxonomy" id="1844966"/>
    <lineage>
        <taxon>Eukaryota</taxon>
        <taxon>Metazoa</taxon>
        <taxon>Spiralia</taxon>
        <taxon>Lophotrochozoa</taxon>
        <taxon>Platyhelminthes</taxon>
        <taxon>Monogenea</taxon>
        <taxon>Monopisthocotylea</taxon>
        <taxon>Dactylogyridea</taxon>
        <taxon>Ancyrocephalidae</taxon>
        <taxon>Cichlidogyrus</taxon>
    </lineage>
</organism>
<dbReference type="SUPFAM" id="SSF54762">
    <property type="entry name" value="Signal recognition particle alu RNA binding heterodimer, SRP9/14"/>
    <property type="match status" value="1"/>
</dbReference>
<dbReference type="SUPFAM" id="SSF53335">
    <property type="entry name" value="S-adenosyl-L-methionine-dependent methyltransferases"/>
    <property type="match status" value="1"/>
</dbReference>
<dbReference type="InterPro" id="IPR020598">
    <property type="entry name" value="rRNA_Ade_methylase_Trfase_N"/>
</dbReference>
<evidence type="ECO:0000256" key="11">
    <source>
        <dbReference type="ARBA" id="ARBA00023015"/>
    </source>
</evidence>
<evidence type="ECO:0000256" key="13">
    <source>
        <dbReference type="ARBA" id="ARBA00023135"/>
    </source>
</evidence>
<evidence type="ECO:0000256" key="12">
    <source>
        <dbReference type="ARBA" id="ARBA00023128"/>
    </source>
</evidence>
<keyword evidence="20" id="KW-1185">Reference proteome</keyword>
<evidence type="ECO:0000256" key="14">
    <source>
        <dbReference type="ARBA" id="ARBA00023163"/>
    </source>
</evidence>
<dbReference type="PROSITE" id="PS51689">
    <property type="entry name" value="SAM_RNA_A_N6_MT"/>
    <property type="match status" value="1"/>
</dbReference>
<evidence type="ECO:0000256" key="8">
    <source>
        <dbReference type="ARBA" id="ARBA00022691"/>
    </source>
</evidence>
<evidence type="ECO:0000256" key="7">
    <source>
        <dbReference type="ARBA" id="ARBA00022679"/>
    </source>
</evidence>
<feature type="binding site" evidence="16">
    <location>
        <position position="155"/>
    </location>
    <ligand>
        <name>S-adenosyl-L-methionine</name>
        <dbReference type="ChEBI" id="CHEBI:59789"/>
    </ligand>
</feature>
<feature type="binding site" evidence="16">
    <location>
        <position position="232"/>
    </location>
    <ligand>
        <name>S-adenosyl-L-methionine</name>
        <dbReference type="ChEBI" id="CHEBI:59789"/>
    </ligand>
</feature>
<dbReference type="InterPro" id="IPR020596">
    <property type="entry name" value="rRNA_Ade_Mease_Trfase_CS"/>
</dbReference>
<keyword evidence="14" id="KW-0804">Transcription</keyword>
<dbReference type="SMART" id="SM00650">
    <property type="entry name" value="rADc"/>
    <property type="match status" value="1"/>
</dbReference>
<comment type="caution">
    <text evidence="19">The sequence shown here is derived from an EMBL/GenBank/DDBJ whole genome shotgun (WGS) entry which is preliminary data.</text>
</comment>
<keyword evidence="10" id="KW-0809">Transit peptide</keyword>
<dbReference type="InterPro" id="IPR023165">
    <property type="entry name" value="rRNA_Ade_diMease-like_C"/>
</dbReference>
<sequence>MKLDNDAFLVQLGKMFTKTRTSGSVFINMKRYDGRTKPIPRNLPKNTTVSKNYSCLIRASNSKTKISTVVSSENMDTFSSSYSNVLKINIDGLKKRDRKQAKSSGDMKRSLHAKRPLNNFISSFPEMKIPALPSIREILQIYGIKALKHLGQNFLLQPRCIDNIVKCAGDLRDAYVIEVGPGPGGLTRSILRLGPPKYLAVVELDRRFLPGLEELRISAHQFGTKMDIYRTDILQFPMDNLFPDDYIRDWSDHWSHEAVKKSILPKPSKMIVIGNLPFNISTPLISNWINDIAERRGLWRYGRVPMLLTFQKEVAERLIANPWEEQRSRLSIMAQNYCNVEYKRTISGKAFSPKAKVDVGVVKLTPYEKPIISTPYPYLHKLVKHAFIYRQKRIVRCMETLFPPQRPDLLIRLFKEAAVQPSKASFELNMLEFRDLVSTFKVLCDENPNLLDYAYTSKENLQSWHRRRTIQRDILGVPLSLNNALESAN</sequence>
<gene>
    <name evidence="19" type="primary">TFB1M</name>
    <name evidence="19" type="ORF">Ciccas_006080</name>
</gene>
<dbReference type="Pfam" id="PF02290">
    <property type="entry name" value="SRP14"/>
    <property type="match status" value="1"/>
</dbReference>
<feature type="binding site" evidence="16">
    <location>
        <position position="203"/>
    </location>
    <ligand>
        <name>S-adenosyl-L-methionine</name>
        <dbReference type="ChEBI" id="CHEBI:59789"/>
    </ligand>
</feature>
<dbReference type="Gene3D" id="3.30.720.10">
    <property type="entry name" value="Signal recognition particle alu RNA binding heterodimer, srp9/1"/>
    <property type="match status" value="1"/>
</dbReference>
<keyword evidence="4" id="KW-0963">Cytoplasm</keyword>
<name>A0ABD2QAL8_9PLAT</name>
<comment type="similarity">
    <text evidence="16 17">Belongs to the class I-like SAM-binding methyltransferase superfamily. rRNA adenine N(6)-methyltransferase family.</text>
</comment>
<comment type="subcellular location">
    <subcellularLocation>
        <location evidence="2">Cytoplasm</location>
    </subcellularLocation>
    <subcellularLocation>
        <location evidence="1">Mitochondrion</location>
    </subcellularLocation>
</comment>
<reference evidence="19 20" key="1">
    <citation type="submission" date="2024-11" db="EMBL/GenBank/DDBJ databases">
        <title>Adaptive evolution of stress response genes in parasites aligns with host niche diversity.</title>
        <authorList>
            <person name="Hahn C."/>
            <person name="Resl P."/>
        </authorList>
    </citation>
    <scope>NUCLEOTIDE SEQUENCE [LARGE SCALE GENOMIC DNA]</scope>
    <source>
        <strain evidence="19">EGGRZ-B1_66</strain>
        <tissue evidence="19">Body</tissue>
    </source>
</reference>
<feature type="domain" description="Ribosomal RNA adenine methylase transferase N-terminal" evidence="18">
    <location>
        <begin position="160"/>
        <end position="368"/>
    </location>
</feature>
<dbReference type="InterPro" id="IPR009018">
    <property type="entry name" value="Signal_recog_particle_SRP9/14"/>
</dbReference>
<dbReference type="GO" id="GO:0000179">
    <property type="term" value="F:rRNA (adenine-N6,N6-)-dimethyltransferase activity"/>
    <property type="evidence" value="ECO:0007669"/>
    <property type="project" value="UniProtKB-UniRule"/>
</dbReference>
<keyword evidence="5 17" id="KW-0698">rRNA processing</keyword>
<keyword evidence="15" id="KW-0687">Ribonucleoprotein</keyword>
<evidence type="ECO:0000259" key="18">
    <source>
        <dbReference type="SMART" id="SM00650"/>
    </source>
</evidence>